<name>A0ABP0MX18_9DINO</name>
<comment type="caution">
    <text evidence="1">The sequence shown here is derived from an EMBL/GenBank/DDBJ whole genome shotgun (WGS) entry which is preliminary data.</text>
</comment>
<dbReference type="EMBL" id="CAXAMN010019557">
    <property type="protein sequence ID" value="CAK9054575.1"/>
    <property type="molecule type" value="Genomic_DNA"/>
</dbReference>
<organism evidence="1 2">
    <name type="scientific">Durusdinium trenchii</name>
    <dbReference type="NCBI Taxonomy" id="1381693"/>
    <lineage>
        <taxon>Eukaryota</taxon>
        <taxon>Sar</taxon>
        <taxon>Alveolata</taxon>
        <taxon>Dinophyceae</taxon>
        <taxon>Suessiales</taxon>
        <taxon>Symbiodiniaceae</taxon>
        <taxon>Durusdinium</taxon>
    </lineage>
</organism>
<gene>
    <name evidence="1" type="ORF">CCMP2556_LOCUS27270</name>
</gene>
<sequence length="266" mass="29141">MPAVGLLETPRFWVRHGGVPSYDLIAKPGRPQGLRIKGPLPALAQEALLELKDRGFLKKSFPRLLELGKSFYSIKSRHGASLNGVLLKDEMSETSVSSRRASHPTVPLAELPRCRKLLHAALELLGRDWEVDLGIDGDGQDNTEMFQEPILALILQAAPSDGLRLCGGLKDSGDGSTLLALGGVAGEISAQLRVEPGFQVQECDGMVISLEGPARYDFAHEVPPVSSTRVSLTWRWFKDDFLEELRRREAKLRQLGAAAVKKDEKG</sequence>
<proteinExistence type="predicted"/>
<evidence type="ECO:0008006" key="3">
    <source>
        <dbReference type="Google" id="ProtNLM"/>
    </source>
</evidence>
<reference evidence="1 2" key="1">
    <citation type="submission" date="2024-02" db="EMBL/GenBank/DDBJ databases">
        <authorList>
            <person name="Chen Y."/>
            <person name="Shah S."/>
            <person name="Dougan E. K."/>
            <person name="Thang M."/>
            <person name="Chan C."/>
        </authorList>
    </citation>
    <scope>NUCLEOTIDE SEQUENCE [LARGE SCALE GENOMIC DNA]</scope>
</reference>
<evidence type="ECO:0000313" key="2">
    <source>
        <dbReference type="Proteomes" id="UP001642484"/>
    </source>
</evidence>
<dbReference type="Proteomes" id="UP001642484">
    <property type="component" value="Unassembled WGS sequence"/>
</dbReference>
<accession>A0ABP0MX18</accession>
<evidence type="ECO:0000313" key="1">
    <source>
        <dbReference type="EMBL" id="CAK9054575.1"/>
    </source>
</evidence>
<keyword evidence="2" id="KW-1185">Reference proteome</keyword>
<protein>
    <recommendedName>
        <fullName evidence="3">Fe2OG dioxygenase domain-containing protein</fullName>
    </recommendedName>
</protein>